<dbReference type="AlphaFoldDB" id="A0A848LZ79"/>
<evidence type="ECO:0000313" key="4">
    <source>
        <dbReference type="Proteomes" id="UP000518300"/>
    </source>
</evidence>
<proteinExistence type="predicted"/>
<comment type="caution">
    <text evidence="3">The sequence shown here is derived from an EMBL/GenBank/DDBJ whole genome shotgun (WGS) entry which is preliminary data.</text>
</comment>
<evidence type="ECO:0000256" key="1">
    <source>
        <dbReference type="SAM" id="MobiDB-lite"/>
    </source>
</evidence>
<organism evidence="3 4">
    <name type="scientific">Pyxidicoccus fallax</name>
    <dbReference type="NCBI Taxonomy" id="394095"/>
    <lineage>
        <taxon>Bacteria</taxon>
        <taxon>Pseudomonadati</taxon>
        <taxon>Myxococcota</taxon>
        <taxon>Myxococcia</taxon>
        <taxon>Myxococcales</taxon>
        <taxon>Cystobacterineae</taxon>
        <taxon>Myxococcaceae</taxon>
        <taxon>Pyxidicoccus</taxon>
    </lineage>
</organism>
<sequence length="377" mass="41980">MSVRRWWWVAALGLAVTGCRTTGSAARDGQGTPPKQELQFDPVTVTADLELDKLNDEELFAGGTSAFAANDFKQAARYFGRLADFHPDSRHRRAALYNAGLSHQRLKEWEEAEHRFSELADPEKGQGDALDAAFRVAESRYHLERYDEAVKLLGTIAAREDLPVNRRLEAQVQQGVCQLEAGRGEEAEKTLRKSLATYEALADKDEVDDYFPAQAHFFVGEIYRLHYEGVKLDPAKGSDKLAEDLNYKAELLLSAQGHYLRSIRVGNGYWATAAGAQIGALYENLYEHMVNSPAPAELNAEEAQVYRQELRKKIRVLITKSINIYERTLETAERIGSQSAFVDRTRASLEKMKALLLADAEGEPAPDPAAADGEPHS</sequence>
<dbReference type="EMBL" id="JABBJJ010000644">
    <property type="protein sequence ID" value="NMO23518.1"/>
    <property type="molecule type" value="Genomic_DNA"/>
</dbReference>
<keyword evidence="2" id="KW-0732">Signal</keyword>
<feature type="compositionally biased region" description="Low complexity" evidence="1">
    <location>
        <begin position="368"/>
        <end position="377"/>
    </location>
</feature>
<evidence type="ECO:0000256" key="2">
    <source>
        <dbReference type="SAM" id="SignalP"/>
    </source>
</evidence>
<dbReference type="Gene3D" id="1.25.40.10">
    <property type="entry name" value="Tetratricopeptide repeat domain"/>
    <property type="match status" value="2"/>
</dbReference>
<dbReference type="InterPro" id="IPR019734">
    <property type="entry name" value="TPR_rpt"/>
</dbReference>
<name>A0A848LZ79_9BACT</name>
<dbReference type="SUPFAM" id="SSF48452">
    <property type="entry name" value="TPR-like"/>
    <property type="match status" value="1"/>
</dbReference>
<reference evidence="3 4" key="1">
    <citation type="submission" date="2020-04" db="EMBL/GenBank/DDBJ databases">
        <title>Draft genome of Pyxidicoccus fallax type strain.</title>
        <authorList>
            <person name="Whitworth D.E."/>
        </authorList>
    </citation>
    <scope>NUCLEOTIDE SEQUENCE [LARGE SCALE GENOMIC DNA]</scope>
    <source>
        <strain evidence="3 4">DSM 14698</strain>
    </source>
</reference>
<dbReference type="Proteomes" id="UP000518300">
    <property type="component" value="Unassembled WGS sequence"/>
</dbReference>
<feature type="region of interest" description="Disordered" evidence="1">
    <location>
        <begin position="358"/>
        <end position="377"/>
    </location>
</feature>
<evidence type="ECO:0000313" key="3">
    <source>
        <dbReference type="EMBL" id="NMO23518.1"/>
    </source>
</evidence>
<protein>
    <submittedName>
        <fullName evidence="3">Tetratricopeptide repeat protein</fullName>
    </submittedName>
</protein>
<accession>A0A848LZ79</accession>
<dbReference type="PROSITE" id="PS51257">
    <property type="entry name" value="PROKAR_LIPOPROTEIN"/>
    <property type="match status" value="1"/>
</dbReference>
<feature type="chain" id="PRO_5032578643" evidence="2">
    <location>
        <begin position="26"/>
        <end position="377"/>
    </location>
</feature>
<gene>
    <name evidence="3" type="ORF">HG543_52990</name>
</gene>
<dbReference type="Pfam" id="PF13174">
    <property type="entry name" value="TPR_6"/>
    <property type="match status" value="1"/>
</dbReference>
<feature type="signal peptide" evidence="2">
    <location>
        <begin position="1"/>
        <end position="25"/>
    </location>
</feature>
<dbReference type="InterPro" id="IPR011990">
    <property type="entry name" value="TPR-like_helical_dom_sf"/>
</dbReference>
<keyword evidence="4" id="KW-1185">Reference proteome</keyword>